<dbReference type="Proteomes" id="UP000823941">
    <property type="component" value="Chromosome 5"/>
</dbReference>
<proteinExistence type="predicted"/>
<dbReference type="EMBL" id="JAHIBW010000005">
    <property type="protein sequence ID" value="KAG7310747.1"/>
    <property type="molecule type" value="Genomic_DNA"/>
</dbReference>
<accession>A0ABQ7R0B7</accession>
<feature type="chain" id="PRO_5045831478" evidence="1">
    <location>
        <begin position="18"/>
        <end position="93"/>
    </location>
</feature>
<organism evidence="2 3">
    <name type="scientific">Plutella xylostella</name>
    <name type="common">Diamondback moth</name>
    <name type="synonym">Plutella maculipennis</name>
    <dbReference type="NCBI Taxonomy" id="51655"/>
    <lineage>
        <taxon>Eukaryota</taxon>
        <taxon>Metazoa</taxon>
        <taxon>Ecdysozoa</taxon>
        <taxon>Arthropoda</taxon>
        <taxon>Hexapoda</taxon>
        <taxon>Insecta</taxon>
        <taxon>Pterygota</taxon>
        <taxon>Neoptera</taxon>
        <taxon>Endopterygota</taxon>
        <taxon>Lepidoptera</taxon>
        <taxon>Glossata</taxon>
        <taxon>Ditrysia</taxon>
        <taxon>Yponomeutoidea</taxon>
        <taxon>Plutellidae</taxon>
        <taxon>Plutella</taxon>
    </lineage>
</organism>
<comment type="caution">
    <text evidence="2">The sequence shown here is derived from an EMBL/GenBank/DDBJ whole genome shotgun (WGS) entry which is preliminary data.</text>
</comment>
<keyword evidence="3" id="KW-1185">Reference proteome</keyword>
<name>A0ABQ7R0B7_PLUXY</name>
<feature type="signal peptide" evidence="1">
    <location>
        <begin position="1"/>
        <end position="17"/>
    </location>
</feature>
<evidence type="ECO:0000313" key="2">
    <source>
        <dbReference type="EMBL" id="KAG7310747.1"/>
    </source>
</evidence>
<keyword evidence="1" id="KW-0732">Signal</keyword>
<sequence>MWIVESLVLLCVAGSFASVRRDEGVVLVAPVLAPPTGEKATTARAKDFPLLMLLSTNARAGQTVREEKQVNAAAEARPIYVKVSELDLMSQAE</sequence>
<evidence type="ECO:0000313" key="3">
    <source>
        <dbReference type="Proteomes" id="UP000823941"/>
    </source>
</evidence>
<gene>
    <name evidence="2" type="ORF">JYU34_003557</name>
</gene>
<protein>
    <submittedName>
        <fullName evidence="2">Uncharacterized protein</fullName>
    </submittedName>
</protein>
<evidence type="ECO:0000256" key="1">
    <source>
        <dbReference type="SAM" id="SignalP"/>
    </source>
</evidence>
<reference evidence="2 3" key="1">
    <citation type="submission" date="2021-06" db="EMBL/GenBank/DDBJ databases">
        <title>A haploid diamondback moth (Plutella xylostella L.) genome assembly resolves 31 chromosomes and identifies a diamide resistance mutation.</title>
        <authorList>
            <person name="Ward C.M."/>
            <person name="Perry K.D."/>
            <person name="Baker G."/>
            <person name="Powis K."/>
            <person name="Heckel D.G."/>
            <person name="Baxter S.W."/>
        </authorList>
    </citation>
    <scope>NUCLEOTIDE SEQUENCE [LARGE SCALE GENOMIC DNA]</scope>
    <source>
        <strain evidence="2 3">LV</strain>
        <tissue evidence="2">Single pupa</tissue>
    </source>
</reference>